<dbReference type="Proteomes" id="UP000064137">
    <property type="component" value="Chromosome"/>
</dbReference>
<dbReference type="PROSITE" id="PS51387">
    <property type="entry name" value="FAD_PCMH"/>
    <property type="match status" value="1"/>
</dbReference>
<name>A0A0U4WMB2_9PSED</name>
<evidence type="ECO:0000313" key="5">
    <source>
        <dbReference type="Proteomes" id="UP000064137"/>
    </source>
</evidence>
<proteinExistence type="predicted"/>
<dbReference type="AlphaFoldDB" id="A0A0U4WMB2"/>
<sequence>MDNLELLLDQVREALTRRQPLRIHGGDTKAHLGHPVDGEPLDVSGHRGLVHYDPTELVATVRTGTPLAELNAALAEQGQMLPCEPPGLGEGATVGGTLACGLSGPRRPWAGSLRDFVLGTRLITGTGEHLRFGGEVMKNVAGYDVSRLLAGSQGCLGVVTEVSFKVLPKPRCTQSLSLELDAERALQRLAAWGREALPISAACHDGQRLHLRLEGGEGSVRSAVDRLGGDSLTEAFWDDLNEQRLAFFAGPAPLWRLSLPVNTPLLELPGTRLLDWGGAQYWLKSDAPATVLREIAERAGGHALCYTPDAEREAQHPLPAALLDYHRRLKARLDPQGIFNPGRLYAGL</sequence>
<dbReference type="InterPro" id="IPR036318">
    <property type="entry name" value="FAD-bd_PCMH-like_sf"/>
</dbReference>
<dbReference type="Pfam" id="PF01565">
    <property type="entry name" value="FAD_binding_4"/>
    <property type="match status" value="1"/>
</dbReference>
<keyword evidence="2" id="KW-0274">FAD</keyword>
<dbReference type="SUPFAM" id="SSF55103">
    <property type="entry name" value="FAD-linked oxidases, C-terminal domain"/>
    <property type="match status" value="1"/>
</dbReference>
<organism evidence="4 5">
    <name type="scientific">Pseudomonas oryzihabitans</name>
    <dbReference type="NCBI Taxonomy" id="47885"/>
    <lineage>
        <taxon>Bacteria</taxon>
        <taxon>Pseudomonadati</taxon>
        <taxon>Pseudomonadota</taxon>
        <taxon>Gammaproteobacteria</taxon>
        <taxon>Pseudomonadales</taxon>
        <taxon>Pseudomonadaceae</taxon>
        <taxon>Pseudomonas</taxon>
    </lineage>
</organism>
<evidence type="ECO:0000256" key="2">
    <source>
        <dbReference type="ARBA" id="ARBA00022827"/>
    </source>
</evidence>
<dbReference type="InterPro" id="IPR016166">
    <property type="entry name" value="FAD-bd_PCMH"/>
</dbReference>
<dbReference type="SUPFAM" id="SSF56176">
    <property type="entry name" value="FAD-binding/transporter-associated domain-like"/>
    <property type="match status" value="1"/>
</dbReference>
<evidence type="ECO:0000313" key="4">
    <source>
        <dbReference type="EMBL" id="ALZ86610.1"/>
    </source>
</evidence>
<dbReference type="GO" id="GO:0071949">
    <property type="term" value="F:FAD binding"/>
    <property type="evidence" value="ECO:0007669"/>
    <property type="project" value="InterPro"/>
</dbReference>
<dbReference type="Gene3D" id="3.30.465.10">
    <property type="match status" value="1"/>
</dbReference>
<evidence type="ECO:0000256" key="1">
    <source>
        <dbReference type="ARBA" id="ARBA00022630"/>
    </source>
</evidence>
<keyword evidence="1" id="KW-0285">Flavoprotein</keyword>
<dbReference type="KEGG" id="por:APT59_21235"/>
<dbReference type="EMBL" id="CP013987">
    <property type="protein sequence ID" value="ALZ86610.1"/>
    <property type="molecule type" value="Genomic_DNA"/>
</dbReference>
<dbReference type="RefSeq" id="WP_059316652.1">
    <property type="nucleotide sequence ID" value="NZ_CP013987.1"/>
</dbReference>
<dbReference type="InterPro" id="IPR006094">
    <property type="entry name" value="Oxid_FAD_bind_N"/>
</dbReference>
<gene>
    <name evidence="4" type="primary">glcE</name>
    <name evidence="4" type="ORF">APT59_21235</name>
</gene>
<feature type="domain" description="FAD-binding PCMH-type" evidence="3">
    <location>
        <begin position="1"/>
        <end position="169"/>
    </location>
</feature>
<accession>A0A0U4WMB2</accession>
<dbReference type="InterPro" id="IPR016164">
    <property type="entry name" value="FAD-linked_Oxase-like_C"/>
</dbReference>
<dbReference type="OrthoDB" id="9811557at2"/>
<dbReference type="PANTHER" id="PTHR11748:SF103">
    <property type="entry name" value="GLYCOLATE OXIDASE SUBUNIT GLCE"/>
    <property type="match status" value="1"/>
</dbReference>
<dbReference type="NCBIfam" id="NF008439">
    <property type="entry name" value="PRK11282.1"/>
    <property type="match status" value="1"/>
</dbReference>
<reference evidence="4 5" key="1">
    <citation type="submission" date="2016-01" db="EMBL/GenBank/DDBJ databases">
        <title>Annotation of Pseudomonas oryzihabitans USDA-ARS-USMARC-56511.</title>
        <authorList>
            <person name="Harhay G.P."/>
            <person name="Harhay D.M."/>
            <person name="Smith T.P.L."/>
            <person name="Bono J.L."/>
            <person name="Heaton M.P."/>
            <person name="Clawson M.L."/>
            <person name="Chitko-Mckown C.G."/>
            <person name="Capik S.F."/>
            <person name="DeDonder K.D."/>
            <person name="Apley M.D."/>
            <person name="Lubbers B.V."/>
            <person name="White B.J."/>
            <person name="Larson R.L."/>
        </authorList>
    </citation>
    <scope>NUCLEOTIDE SEQUENCE [LARGE SCALE GENOMIC DNA]</scope>
    <source>
        <strain evidence="4 5">USDA-ARS-USMARC-56511</strain>
    </source>
</reference>
<dbReference type="GO" id="GO:0003824">
    <property type="term" value="F:catalytic activity"/>
    <property type="evidence" value="ECO:0007669"/>
    <property type="project" value="InterPro"/>
</dbReference>
<protein>
    <submittedName>
        <fullName evidence="4">Glycolate oxidase</fullName>
    </submittedName>
</protein>
<dbReference type="InterPro" id="IPR016169">
    <property type="entry name" value="FAD-bd_PCMH_sub2"/>
</dbReference>
<evidence type="ECO:0000259" key="3">
    <source>
        <dbReference type="PROSITE" id="PS51387"/>
    </source>
</evidence>
<dbReference type="PANTHER" id="PTHR11748">
    <property type="entry name" value="D-LACTATE DEHYDROGENASE"/>
    <property type="match status" value="1"/>
</dbReference>